<accession>A0ABX7MF31</accession>
<dbReference type="Proteomes" id="UP000662840">
    <property type="component" value="Chromosome"/>
</dbReference>
<keyword evidence="2" id="KW-1185">Reference proteome</keyword>
<evidence type="ECO:0000313" key="1">
    <source>
        <dbReference type="EMBL" id="QSI91048.1"/>
    </source>
</evidence>
<evidence type="ECO:0000313" key="2">
    <source>
        <dbReference type="Proteomes" id="UP000662840"/>
    </source>
</evidence>
<gene>
    <name evidence="1" type="ORF">JGC47_13205</name>
</gene>
<protein>
    <submittedName>
        <fullName evidence="1">Uncharacterized protein</fullName>
    </submittedName>
</protein>
<name>A0ABX7MF31_ERWAM</name>
<sequence>MQSRILIPEVLIGQMQETFPKHTGTTIFRGVISMNLIDVIGYNNFLKSLFPNGMDDNVLIGKLSFELGGRFGVSIHTKQRPAKEVPKWGKWGVDYNVIVIHLLGGKGEVVNIKNWNDVEYSSVYLKKCDAGFSIQQSGASHDIYFLFDALTFQNCSTYVDNTDISDI</sequence>
<reference evidence="1 2" key="1">
    <citation type="submission" date="2020-12" db="EMBL/GenBank/DDBJ databases">
        <title>Genome sequence of Erwinia amylovora ATCC15580, a type strain.</title>
        <authorList>
            <person name="Kang I.-J."/>
            <person name="Roh E."/>
        </authorList>
    </citation>
    <scope>NUCLEOTIDE SEQUENCE [LARGE SCALE GENOMIC DNA]</scope>
    <source>
        <strain evidence="1 2">ATCC 15580</strain>
    </source>
</reference>
<organism evidence="1 2">
    <name type="scientific">Erwinia amylovora</name>
    <name type="common">Fire blight bacteria</name>
    <dbReference type="NCBI Taxonomy" id="552"/>
    <lineage>
        <taxon>Bacteria</taxon>
        <taxon>Pseudomonadati</taxon>
        <taxon>Pseudomonadota</taxon>
        <taxon>Gammaproteobacteria</taxon>
        <taxon>Enterobacterales</taxon>
        <taxon>Erwiniaceae</taxon>
        <taxon>Erwinia</taxon>
    </lineage>
</organism>
<proteinExistence type="predicted"/>
<dbReference type="EMBL" id="CP066796">
    <property type="protein sequence ID" value="QSI91048.1"/>
    <property type="molecule type" value="Genomic_DNA"/>
</dbReference>